<sequence>MTVANGIHTGLVRVVVNLDAINATLNAYPARQHRRPNIKLGNMRSYLGIERARTLLIDHLEIDTVYPWLRNYHQIDESCSSQLYDPTIELDFYALCEGPCDILADVVPNYPPLSSVYRTVSRYGPDAVLRIPTLLVLRITRSKYGVNKELYRQCKERGLQSLHRRVNELVIWICQNKLEDVQSIVP</sequence>
<name>A0A8H3V616_VENIN</name>
<evidence type="ECO:0000313" key="2">
    <source>
        <dbReference type="EMBL" id="KAE9981303.1"/>
    </source>
</evidence>
<dbReference type="Proteomes" id="UP000447873">
    <property type="component" value="Unassembled WGS sequence"/>
</dbReference>
<organism evidence="2 3">
    <name type="scientific">Venturia inaequalis</name>
    <name type="common">Apple scab fungus</name>
    <dbReference type="NCBI Taxonomy" id="5025"/>
    <lineage>
        <taxon>Eukaryota</taxon>
        <taxon>Fungi</taxon>
        <taxon>Dikarya</taxon>
        <taxon>Ascomycota</taxon>
        <taxon>Pezizomycotina</taxon>
        <taxon>Dothideomycetes</taxon>
        <taxon>Pleosporomycetidae</taxon>
        <taxon>Venturiales</taxon>
        <taxon>Venturiaceae</taxon>
        <taxon>Venturia</taxon>
    </lineage>
</organism>
<dbReference type="AlphaFoldDB" id="A0A8H3V616"/>
<dbReference type="EMBL" id="WNWR01000449">
    <property type="protein sequence ID" value="KAE9978223.1"/>
    <property type="molecule type" value="Genomic_DNA"/>
</dbReference>
<protein>
    <submittedName>
        <fullName evidence="2">Uncharacterized protein</fullName>
    </submittedName>
</protein>
<dbReference type="Proteomes" id="UP000490939">
    <property type="component" value="Unassembled WGS sequence"/>
</dbReference>
<reference evidence="2 3" key="1">
    <citation type="submission" date="2018-12" db="EMBL/GenBank/DDBJ databases">
        <title>Venturia inaequalis Genome Resource.</title>
        <authorList>
            <person name="Lichtner F.J."/>
        </authorList>
    </citation>
    <scope>NUCLEOTIDE SEQUENCE [LARGE SCALE GENOMIC DNA]</scope>
    <source>
        <strain evidence="2 3">120213</strain>
        <strain evidence="1 4">DMI_063113</strain>
    </source>
</reference>
<evidence type="ECO:0000313" key="3">
    <source>
        <dbReference type="Proteomes" id="UP000447873"/>
    </source>
</evidence>
<keyword evidence="4" id="KW-1185">Reference proteome</keyword>
<gene>
    <name evidence="1" type="ORF">EG327_007472</name>
    <name evidence="2" type="ORF">EG328_011765</name>
</gene>
<proteinExistence type="predicted"/>
<dbReference type="EMBL" id="WNWS01000091">
    <property type="protein sequence ID" value="KAE9981303.1"/>
    <property type="molecule type" value="Genomic_DNA"/>
</dbReference>
<evidence type="ECO:0000313" key="4">
    <source>
        <dbReference type="Proteomes" id="UP000490939"/>
    </source>
</evidence>
<comment type="caution">
    <text evidence="2">The sequence shown here is derived from an EMBL/GenBank/DDBJ whole genome shotgun (WGS) entry which is preliminary data.</text>
</comment>
<accession>A0A8H3V616</accession>
<evidence type="ECO:0000313" key="1">
    <source>
        <dbReference type="EMBL" id="KAE9978223.1"/>
    </source>
</evidence>